<evidence type="ECO:0000256" key="2">
    <source>
        <dbReference type="ARBA" id="ARBA00023125"/>
    </source>
</evidence>
<keyword evidence="1" id="KW-0805">Transcription regulation</keyword>
<evidence type="ECO:0000313" key="5">
    <source>
        <dbReference type="EMBL" id="PYE19440.1"/>
    </source>
</evidence>
<gene>
    <name evidence="5" type="ORF">DFR67_103353</name>
</gene>
<dbReference type="Pfam" id="PF00196">
    <property type="entry name" value="GerE"/>
    <property type="match status" value="1"/>
</dbReference>
<dbReference type="GO" id="GO:0003677">
    <property type="term" value="F:DNA binding"/>
    <property type="evidence" value="ECO:0007669"/>
    <property type="project" value="UniProtKB-KW"/>
</dbReference>
<dbReference type="AlphaFoldDB" id="A0A318RRX9"/>
<name>A0A318RRX9_WILLI</name>
<dbReference type="EMBL" id="QJSP01000003">
    <property type="protein sequence ID" value="PYE19440.1"/>
    <property type="molecule type" value="Genomic_DNA"/>
</dbReference>
<dbReference type="RefSeq" id="WP_245937775.1">
    <property type="nucleotide sequence ID" value="NZ_QJSP01000003.1"/>
</dbReference>
<protein>
    <submittedName>
        <fullName evidence="5">LuxR family transcriptional regulator</fullName>
    </submittedName>
</protein>
<dbReference type="Gene3D" id="1.10.10.10">
    <property type="entry name" value="Winged helix-like DNA-binding domain superfamily/Winged helix DNA-binding domain"/>
    <property type="match status" value="1"/>
</dbReference>
<dbReference type="InterPro" id="IPR036388">
    <property type="entry name" value="WH-like_DNA-bd_sf"/>
</dbReference>
<organism evidence="5 6">
    <name type="scientific">Williamsia limnetica</name>
    <dbReference type="NCBI Taxonomy" id="882452"/>
    <lineage>
        <taxon>Bacteria</taxon>
        <taxon>Bacillati</taxon>
        <taxon>Actinomycetota</taxon>
        <taxon>Actinomycetes</taxon>
        <taxon>Mycobacteriales</taxon>
        <taxon>Nocardiaceae</taxon>
        <taxon>Williamsia</taxon>
    </lineage>
</organism>
<dbReference type="SMART" id="SM00421">
    <property type="entry name" value="HTH_LUXR"/>
    <property type="match status" value="1"/>
</dbReference>
<dbReference type="PROSITE" id="PS50043">
    <property type="entry name" value="HTH_LUXR_2"/>
    <property type="match status" value="1"/>
</dbReference>
<comment type="caution">
    <text evidence="5">The sequence shown here is derived from an EMBL/GenBank/DDBJ whole genome shotgun (WGS) entry which is preliminary data.</text>
</comment>
<proteinExistence type="predicted"/>
<accession>A0A318RRX9</accession>
<dbReference type="PANTHER" id="PTHR44688">
    <property type="entry name" value="DNA-BINDING TRANSCRIPTIONAL ACTIVATOR DEVR_DOSR"/>
    <property type="match status" value="1"/>
</dbReference>
<dbReference type="Proteomes" id="UP000247591">
    <property type="component" value="Unassembled WGS sequence"/>
</dbReference>
<dbReference type="InterPro" id="IPR016032">
    <property type="entry name" value="Sig_transdc_resp-reg_C-effctor"/>
</dbReference>
<sequence length="275" mass="30504">MRQTVRIGARPDLGGDFVTPGPTWHDALSKKQMMGILSVLEICEDAGGGPEFKQSLVEAISTYFGVRDVTFFHGPTFPEIFDDPSPLLTGAAEPLLTVYQDRWQDKDVFAMPQARRVLTAAGFTTLDELSRLPVPQRSYVVDYLNPNDMATASAMHLPFADGEALIGMFDQIRTWDESDLLAVRMLARQLRARTAMISAAAETVTVDPLENLTPRQLEVAELVSDGLSNSEIARELILSELSIKKYISRIFDVTGHRNRAELATAVLRRGRRPQA</sequence>
<dbReference type="PANTHER" id="PTHR44688:SF16">
    <property type="entry name" value="DNA-BINDING TRANSCRIPTIONAL ACTIVATOR DEVR_DOSR"/>
    <property type="match status" value="1"/>
</dbReference>
<keyword evidence="3" id="KW-0804">Transcription</keyword>
<dbReference type="SUPFAM" id="SSF46894">
    <property type="entry name" value="C-terminal effector domain of the bipartite response regulators"/>
    <property type="match status" value="1"/>
</dbReference>
<dbReference type="CDD" id="cd06170">
    <property type="entry name" value="LuxR_C_like"/>
    <property type="match status" value="1"/>
</dbReference>
<feature type="domain" description="HTH luxR-type" evidence="4">
    <location>
        <begin position="205"/>
        <end position="270"/>
    </location>
</feature>
<keyword evidence="2" id="KW-0238">DNA-binding</keyword>
<dbReference type="PRINTS" id="PR00038">
    <property type="entry name" value="HTHLUXR"/>
</dbReference>
<dbReference type="GO" id="GO:0006355">
    <property type="term" value="P:regulation of DNA-templated transcription"/>
    <property type="evidence" value="ECO:0007669"/>
    <property type="project" value="InterPro"/>
</dbReference>
<evidence type="ECO:0000256" key="1">
    <source>
        <dbReference type="ARBA" id="ARBA00023015"/>
    </source>
</evidence>
<keyword evidence="6" id="KW-1185">Reference proteome</keyword>
<dbReference type="InterPro" id="IPR000792">
    <property type="entry name" value="Tscrpt_reg_LuxR_C"/>
</dbReference>
<evidence type="ECO:0000256" key="3">
    <source>
        <dbReference type="ARBA" id="ARBA00023163"/>
    </source>
</evidence>
<evidence type="ECO:0000259" key="4">
    <source>
        <dbReference type="PROSITE" id="PS50043"/>
    </source>
</evidence>
<reference evidence="5 6" key="1">
    <citation type="submission" date="2018-06" db="EMBL/GenBank/DDBJ databases">
        <title>Genomic Encyclopedia of Type Strains, Phase IV (KMG-IV): sequencing the most valuable type-strain genomes for metagenomic binning, comparative biology and taxonomic classification.</title>
        <authorList>
            <person name="Goeker M."/>
        </authorList>
    </citation>
    <scope>NUCLEOTIDE SEQUENCE [LARGE SCALE GENOMIC DNA]</scope>
    <source>
        <strain evidence="5 6">DSM 45521</strain>
    </source>
</reference>
<evidence type="ECO:0000313" key="6">
    <source>
        <dbReference type="Proteomes" id="UP000247591"/>
    </source>
</evidence>